<protein>
    <submittedName>
        <fullName evidence="1">Uncharacterized protein</fullName>
    </submittedName>
</protein>
<dbReference type="AlphaFoldDB" id="A0A931EAN1"/>
<keyword evidence="2" id="KW-1185">Reference proteome</keyword>
<dbReference type="EMBL" id="JADWYR010000002">
    <property type="protein sequence ID" value="MBG9377364.1"/>
    <property type="molecule type" value="Genomic_DNA"/>
</dbReference>
<accession>A0A931EAN1</accession>
<comment type="caution">
    <text evidence="1">The sequence shown here is derived from an EMBL/GenBank/DDBJ whole genome shotgun (WGS) entry which is preliminary data.</text>
</comment>
<sequence>MAKMWLNAKRQIIKADTGWNDLASKNDAGFLRAENIEGVPFLSFIKGDPVRMFLDSIITRVLITNKPYILNYRCDAPATAQFMRMIVKKESDDVVSIEHDLINHGKISPSILFTENQTAHEQRCAICGKVEFKNEWHDALTNRKVFGTIHEMETKSVICPSCQEKVVQPLSEEATV</sequence>
<organism evidence="1 2">
    <name type="scientific">Panacibacter microcysteis</name>
    <dbReference type="NCBI Taxonomy" id="2793269"/>
    <lineage>
        <taxon>Bacteria</taxon>
        <taxon>Pseudomonadati</taxon>
        <taxon>Bacteroidota</taxon>
        <taxon>Chitinophagia</taxon>
        <taxon>Chitinophagales</taxon>
        <taxon>Chitinophagaceae</taxon>
        <taxon>Panacibacter</taxon>
    </lineage>
</organism>
<evidence type="ECO:0000313" key="2">
    <source>
        <dbReference type="Proteomes" id="UP000628448"/>
    </source>
</evidence>
<dbReference type="RefSeq" id="WP_196991451.1">
    <property type="nucleotide sequence ID" value="NZ_JADWYR010000002.1"/>
</dbReference>
<proteinExistence type="predicted"/>
<evidence type="ECO:0000313" key="1">
    <source>
        <dbReference type="EMBL" id="MBG9377364.1"/>
    </source>
</evidence>
<dbReference type="Proteomes" id="UP000628448">
    <property type="component" value="Unassembled WGS sequence"/>
</dbReference>
<name>A0A931EAN1_9BACT</name>
<gene>
    <name evidence="1" type="ORF">I5907_14065</name>
</gene>
<reference evidence="1" key="1">
    <citation type="submission" date="2020-11" db="EMBL/GenBank/DDBJ databases">
        <title>Bacterial whole genome sequence for Panacibacter sp. DH6.</title>
        <authorList>
            <person name="Le V."/>
            <person name="Ko S."/>
            <person name="Ahn C.-Y."/>
            <person name="Oh H.-M."/>
        </authorList>
    </citation>
    <scope>NUCLEOTIDE SEQUENCE</scope>
    <source>
        <strain evidence="1">DH6</strain>
    </source>
</reference>